<evidence type="ECO:0000259" key="1">
    <source>
        <dbReference type="PROSITE" id="PS50844"/>
    </source>
</evidence>
<dbReference type="SUPFAM" id="SSF51269">
    <property type="entry name" value="AFP III-like domain"/>
    <property type="match status" value="1"/>
</dbReference>
<dbReference type="PROSITE" id="PS50844">
    <property type="entry name" value="AFP_LIKE"/>
    <property type="match status" value="1"/>
</dbReference>
<dbReference type="EMBL" id="UINC01033699">
    <property type="protein sequence ID" value="SVB23383.1"/>
    <property type="molecule type" value="Genomic_DNA"/>
</dbReference>
<sequence length="354" mass="39177">MSSFQNDKNETIFCGRPFGAHKAPLIVAEIGFNHNGDVDLAREMIRSAAQNGADIVKLQTFIGSELISKTVKAKDPDQPDREIFLHEFFQRYQLTRKDYETLFEYSNELGTPLFSTPFDEDSLDMLVELGMPAIKIASSDLTYLSFLKRAGETGLPIVLSTGMGTNEEIEAALKAIRFTGNENIILLHCVSNYPSQYHEMNLACLKEMSLRFKVPVGLSDHTKDNLSGIVAASLGAVMIEKHFTIDRSLPGADQKISMEPHELAALKEATINVRSILGDGVKKVQVSEESVKRSARRSLVARVDIKPGTTLTSEMIRLKRPGTGIPPVDLERVIGGKAKTDILAEQIITWKMIL</sequence>
<dbReference type="PANTHER" id="PTHR42966">
    <property type="entry name" value="N-ACETYLNEURAMINATE SYNTHASE"/>
    <property type="match status" value="1"/>
</dbReference>
<dbReference type="Gene3D" id="3.90.1210.10">
    <property type="entry name" value="Antifreeze-like/N-acetylneuraminic acid synthase C-terminal domain"/>
    <property type="match status" value="1"/>
</dbReference>
<evidence type="ECO:0000313" key="2">
    <source>
        <dbReference type="EMBL" id="SVB23383.1"/>
    </source>
</evidence>
<dbReference type="GO" id="GO:0016051">
    <property type="term" value="P:carbohydrate biosynthetic process"/>
    <property type="evidence" value="ECO:0007669"/>
    <property type="project" value="InterPro"/>
</dbReference>
<dbReference type="SMART" id="SM00858">
    <property type="entry name" value="SAF"/>
    <property type="match status" value="1"/>
</dbReference>
<dbReference type="InterPro" id="IPR013132">
    <property type="entry name" value="PseI/NeuA/B-like_N"/>
</dbReference>
<reference evidence="2" key="1">
    <citation type="submission" date="2018-05" db="EMBL/GenBank/DDBJ databases">
        <authorList>
            <person name="Lanie J.A."/>
            <person name="Ng W.-L."/>
            <person name="Kazmierczak K.M."/>
            <person name="Andrzejewski T.M."/>
            <person name="Davidsen T.M."/>
            <person name="Wayne K.J."/>
            <person name="Tettelin H."/>
            <person name="Glass J.I."/>
            <person name="Rusch D."/>
            <person name="Podicherti R."/>
            <person name="Tsui H.-C.T."/>
            <person name="Winkler M.E."/>
        </authorList>
    </citation>
    <scope>NUCLEOTIDE SEQUENCE</scope>
</reference>
<dbReference type="AlphaFoldDB" id="A0A382CDL4"/>
<name>A0A382CDL4_9ZZZZ</name>
<proteinExistence type="predicted"/>
<dbReference type="Pfam" id="PF08666">
    <property type="entry name" value="SAF"/>
    <property type="match status" value="1"/>
</dbReference>
<dbReference type="GO" id="GO:0047444">
    <property type="term" value="F:N-acylneuraminate-9-phosphate synthase activity"/>
    <property type="evidence" value="ECO:0007669"/>
    <property type="project" value="TreeGrafter"/>
</dbReference>
<feature type="domain" description="AFP-like" evidence="1">
    <location>
        <begin position="298"/>
        <end position="354"/>
    </location>
</feature>
<dbReference type="SUPFAM" id="SSF51569">
    <property type="entry name" value="Aldolase"/>
    <property type="match status" value="1"/>
</dbReference>
<organism evidence="2">
    <name type="scientific">marine metagenome</name>
    <dbReference type="NCBI Taxonomy" id="408172"/>
    <lineage>
        <taxon>unclassified sequences</taxon>
        <taxon>metagenomes</taxon>
        <taxon>ecological metagenomes</taxon>
    </lineage>
</organism>
<dbReference type="CDD" id="cd11615">
    <property type="entry name" value="SAF_NeuB_like"/>
    <property type="match status" value="1"/>
</dbReference>
<dbReference type="PANTHER" id="PTHR42966:SF1">
    <property type="entry name" value="SIALIC ACID SYNTHASE"/>
    <property type="match status" value="1"/>
</dbReference>
<dbReference type="InterPro" id="IPR057736">
    <property type="entry name" value="SAF_PseI/NeuA/NeuB"/>
</dbReference>
<dbReference type="InterPro" id="IPR006190">
    <property type="entry name" value="SAF_AFP_Neu5Ac"/>
</dbReference>
<protein>
    <recommendedName>
        <fullName evidence="1">AFP-like domain-containing protein</fullName>
    </recommendedName>
</protein>
<accession>A0A382CDL4</accession>
<dbReference type="InterPro" id="IPR051690">
    <property type="entry name" value="PseI-like"/>
</dbReference>
<gene>
    <name evidence="2" type="ORF">METZ01_LOCUS176237</name>
</gene>
<dbReference type="Pfam" id="PF03102">
    <property type="entry name" value="NeuB"/>
    <property type="match status" value="1"/>
</dbReference>
<dbReference type="InterPro" id="IPR036732">
    <property type="entry name" value="AFP_Neu5c_C_sf"/>
</dbReference>
<dbReference type="InterPro" id="IPR013785">
    <property type="entry name" value="Aldolase_TIM"/>
</dbReference>
<dbReference type="Gene3D" id="3.20.20.70">
    <property type="entry name" value="Aldolase class I"/>
    <property type="match status" value="1"/>
</dbReference>
<dbReference type="InterPro" id="IPR013974">
    <property type="entry name" value="SAF"/>
</dbReference>